<dbReference type="EMBL" id="BART01032536">
    <property type="protein sequence ID" value="GAH11998.1"/>
    <property type="molecule type" value="Genomic_DNA"/>
</dbReference>
<keyword evidence="10 12" id="KW-0472">Membrane</keyword>
<evidence type="ECO:0000313" key="13">
    <source>
        <dbReference type="EMBL" id="GAH11998.1"/>
    </source>
</evidence>
<sequence length="243" mass="26301">VLAQPQLVVRFMTVKSNKELNRAVFVGGIFILFMTGAAFTVGALSNVYFFNKSGNIAIAEAGGNTDLIIPAFINMAMPQWFVYIFMMTLLAAAMSTLSSQFHAMGTSFSRDMIGAGVRTSENEEGQKTQNGLLVTKAGVMLGIIISVVLGYYLPISIIARGTALFFGVCAAVFLPMYICGLYWKRTSRAGAISGMIVGLTVSVFWMFFVHKANASMLKLVVVLTGRESLFGFPWNAVDPILVA</sequence>
<dbReference type="PANTHER" id="PTHR48086">
    <property type="entry name" value="SODIUM/PROLINE SYMPORTER-RELATED"/>
    <property type="match status" value="1"/>
</dbReference>
<dbReference type="PROSITE" id="PS50283">
    <property type="entry name" value="NA_SOLUT_SYMP_3"/>
    <property type="match status" value="1"/>
</dbReference>
<dbReference type="InterPro" id="IPR038377">
    <property type="entry name" value="Na/Glc_symporter_sf"/>
</dbReference>
<name>X1ETQ5_9ZZZZ</name>
<dbReference type="GO" id="GO:0015193">
    <property type="term" value="F:L-proline transmembrane transporter activity"/>
    <property type="evidence" value="ECO:0007669"/>
    <property type="project" value="TreeGrafter"/>
</dbReference>
<keyword evidence="4" id="KW-1003">Cell membrane</keyword>
<dbReference type="GO" id="GO:0005886">
    <property type="term" value="C:plasma membrane"/>
    <property type="evidence" value="ECO:0007669"/>
    <property type="project" value="UniProtKB-SubCell"/>
</dbReference>
<keyword evidence="8" id="KW-0915">Sodium</keyword>
<dbReference type="AlphaFoldDB" id="X1ETQ5"/>
<evidence type="ECO:0000256" key="5">
    <source>
        <dbReference type="ARBA" id="ARBA00022692"/>
    </source>
</evidence>
<evidence type="ECO:0000256" key="4">
    <source>
        <dbReference type="ARBA" id="ARBA00022475"/>
    </source>
</evidence>
<evidence type="ECO:0000256" key="10">
    <source>
        <dbReference type="ARBA" id="ARBA00023136"/>
    </source>
</evidence>
<keyword evidence="3" id="KW-0813">Transport</keyword>
<gene>
    <name evidence="13" type="ORF">S01H4_56194</name>
</gene>
<dbReference type="Gene3D" id="1.20.1730.10">
    <property type="entry name" value="Sodium/glucose cotransporter"/>
    <property type="match status" value="1"/>
</dbReference>
<evidence type="ECO:0000256" key="11">
    <source>
        <dbReference type="ARBA" id="ARBA00023201"/>
    </source>
</evidence>
<feature type="non-terminal residue" evidence="13">
    <location>
        <position position="243"/>
    </location>
</feature>
<feature type="transmembrane region" description="Helical" evidence="12">
    <location>
        <begin position="133"/>
        <end position="152"/>
    </location>
</feature>
<comment type="similarity">
    <text evidence="2">Belongs to the sodium:solute symporter (SSF) (TC 2.A.21) family.</text>
</comment>
<keyword evidence="6" id="KW-0769">Symport</keyword>
<dbReference type="InterPro" id="IPR050277">
    <property type="entry name" value="Sodium:Solute_Symporter"/>
</dbReference>
<accession>X1ETQ5</accession>
<keyword evidence="7 12" id="KW-1133">Transmembrane helix</keyword>
<evidence type="ECO:0008006" key="14">
    <source>
        <dbReference type="Google" id="ProtNLM"/>
    </source>
</evidence>
<dbReference type="InterPro" id="IPR001734">
    <property type="entry name" value="Na/solute_symporter"/>
</dbReference>
<feature type="transmembrane region" description="Helical" evidence="12">
    <location>
        <begin position="189"/>
        <end position="209"/>
    </location>
</feature>
<evidence type="ECO:0000256" key="6">
    <source>
        <dbReference type="ARBA" id="ARBA00022847"/>
    </source>
</evidence>
<evidence type="ECO:0000256" key="8">
    <source>
        <dbReference type="ARBA" id="ARBA00023053"/>
    </source>
</evidence>
<comment type="subcellular location">
    <subcellularLocation>
        <location evidence="1">Cell membrane</location>
        <topology evidence="1">Multi-pass membrane protein</topology>
    </subcellularLocation>
</comment>
<keyword evidence="11" id="KW-0739">Sodium transport</keyword>
<reference evidence="13" key="1">
    <citation type="journal article" date="2014" name="Front. Microbiol.">
        <title>High frequency of phylogenetically diverse reductive dehalogenase-homologous genes in deep subseafloor sedimentary metagenomes.</title>
        <authorList>
            <person name="Kawai M."/>
            <person name="Futagami T."/>
            <person name="Toyoda A."/>
            <person name="Takaki Y."/>
            <person name="Nishi S."/>
            <person name="Hori S."/>
            <person name="Arai W."/>
            <person name="Tsubouchi T."/>
            <person name="Morono Y."/>
            <person name="Uchiyama I."/>
            <person name="Ito T."/>
            <person name="Fujiyama A."/>
            <person name="Inagaki F."/>
            <person name="Takami H."/>
        </authorList>
    </citation>
    <scope>NUCLEOTIDE SEQUENCE</scope>
    <source>
        <strain evidence="13">Expedition CK06-06</strain>
    </source>
</reference>
<dbReference type="GO" id="GO:0005298">
    <property type="term" value="F:proline:sodium symporter activity"/>
    <property type="evidence" value="ECO:0007669"/>
    <property type="project" value="TreeGrafter"/>
</dbReference>
<evidence type="ECO:0000256" key="12">
    <source>
        <dbReference type="SAM" id="Phobius"/>
    </source>
</evidence>
<comment type="caution">
    <text evidence="13">The sequence shown here is derived from an EMBL/GenBank/DDBJ whole genome shotgun (WGS) entry which is preliminary data.</text>
</comment>
<evidence type="ECO:0000256" key="7">
    <source>
        <dbReference type="ARBA" id="ARBA00022989"/>
    </source>
</evidence>
<evidence type="ECO:0000256" key="3">
    <source>
        <dbReference type="ARBA" id="ARBA00022448"/>
    </source>
</evidence>
<dbReference type="GO" id="GO:0015824">
    <property type="term" value="P:proline transport"/>
    <property type="evidence" value="ECO:0007669"/>
    <property type="project" value="TreeGrafter"/>
</dbReference>
<dbReference type="Pfam" id="PF00474">
    <property type="entry name" value="SSF"/>
    <property type="match status" value="1"/>
</dbReference>
<proteinExistence type="inferred from homology"/>
<keyword evidence="9" id="KW-0406">Ion transport</keyword>
<dbReference type="PANTHER" id="PTHR48086:SF3">
    <property type="entry name" value="SODIUM_PROLINE SYMPORTER"/>
    <property type="match status" value="1"/>
</dbReference>
<feature type="transmembrane region" description="Helical" evidence="12">
    <location>
        <begin position="164"/>
        <end position="183"/>
    </location>
</feature>
<organism evidence="13">
    <name type="scientific">marine sediment metagenome</name>
    <dbReference type="NCBI Taxonomy" id="412755"/>
    <lineage>
        <taxon>unclassified sequences</taxon>
        <taxon>metagenomes</taxon>
        <taxon>ecological metagenomes</taxon>
    </lineage>
</organism>
<feature type="transmembrane region" description="Helical" evidence="12">
    <location>
        <begin position="80"/>
        <end position="101"/>
    </location>
</feature>
<evidence type="ECO:0000256" key="1">
    <source>
        <dbReference type="ARBA" id="ARBA00004651"/>
    </source>
</evidence>
<keyword evidence="5 12" id="KW-0812">Transmembrane</keyword>
<evidence type="ECO:0000256" key="9">
    <source>
        <dbReference type="ARBA" id="ARBA00023065"/>
    </source>
</evidence>
<feature type="non-terminal residue" evidence="13">
    <location>
        <position position="1"/>
    </location>
</feature>
<protein>
    <recommendedName>
        <fullName evidence="14">Sodium:solute symporter family protein</fullName>
    </recommendedName>
</protein>
<evidence type="ECO:0000256" key="2">
    <source>
        <dbReference type="ARBA" id="ARBA00006434"/>
    </source>
</evidence>
<feature type="transmembrane region" description="Helical" evidence="12">
    <location>
        <begin position="20"/>
        <end position="44"/>
    </location>
</feature>